<feature type="compositionally biased region" description="Acidic residues" evidence="6">
    <location>
        <begin position="591"/>
        <end position="603"/>
    </location>
</feature>
<dbReference type="OrthoDB" id="9801717at2"/>
<protein>
    <submittedName>
        <fullName evidence="9">Site-specific recombinase XerD</fullName>
    </submittedName>
</protein>
<keyword evidence="10" id="KW-1185">Reference proteome</keyword>
<dbReference type="Gene3D" id="1.10.443.10">
    <property type="entry name" value="Intergrase catalytic core"/>
    <property type="match status" value="1"/>
</dbReference>
<dbReference type="AlphaFoldDB" id="A0A0S7C1Z0"/>
<dbReference type="GO" id="GO:0015074">
    <property type="term" value="P:DNA integration"/>
    <property type="evidence" value="ECO:0007669"/>
    <property type="project" value="UniProtKB-KW"/>
</dbReference>
<dbReference type="InterPro" id="IPR044068">
    <property type="entry name" value="CB"/>
</dbReference>
<dbReference type="Gene3D" id="1.10.150.130">
    <property type="match status" value="1"/>
</dbReference>
<dbReference type="InterPro" id="IPR013762">
    <property type="entry name" value="Integrase-like_cat_sf"/>
</dbReference>
<dbReference type="PROSITE" id="PS51898">
    <property type="entry name" value="TYR_RECOMBINASE"/>
    <property type="match status" value="1"/>
</dbReference>
<evidence type="ECO:0000259" key="8">
    <source>
        <dbReference type="PROSITE" id="PS51900"/>
    </source>
</evidence>
<feature type="domain" description="Core-binding (CB)" evidence="8">
    <location>
        <begin position="305"/>
        <end position="387"/>
    </location>
</feature>
<keyword evidence="2" id="KW-0229">DNA integration</keyword>
<sequence>MAGSNQGPGGDFTISIRKIFHRDAARIGIFFNFNEEIKQKVKALGGRWSQSKKCWYIDYDVASYQALKNVFPEIEIIREAEAELNRTAPGLENGHDNAPIAIADSERPPAAGAGHNPPLTDENAGLKAEYLSTTGKYWVLKVPYQEQVCLGLKAIKGVYWNKPHKAWMVYRHVAVKTRVEALLGRPGLLPADYWTGPEPAGPDAKIVVEVHEADKRVMQVRLPAISSVIHIVKRFAGSRYSKAQACYLLPSSPLVFENLLKIAEDNGLTLENHLPEKYLNKRFTPSRRKVELSLAMDNVRNLTPPGARVYVDAFTDLMLATNKSASTIRTYSHALISFLRFTGYRDPAGIERKEIIKYLGGMILKGLTPSTASNCVNALNLYYSEVLQIPHFQIDLPRPKKEYKLPVVVTQEECIAIFDQINNPKHKMVIMMAYGTGLRRSELLGLKWEDILFDEYKIHVRSGKGKKDRMVMLPYSIVAALLSYRELYKSSFYLFEGQYKGEPYSGQSVANVMRRAVKAAGLEKKATVHTLRHAFATHLLEAGTDLRFIQALLGHSSIKTTTIYTHLTRRGVDKIRSPLDKLMDERKKNENEEEDDEGNEKKL</sequence>
<dbReference type="GO" id="GO:0003677">
    <property type="term" value="F:DNA binding"/>
    <property type="evidence" value="ECO:0007669"/>
    <property type="project" value="UniProtKB-UniRule"/>
</dbReference>
<comment type="similarity">
    <text evidence="1">Belongs to the 'phage' integrase family.</text>
</comment>
<proteinExistence type="inferred from homology"/>
<dbReference type="RefSeq" id="WP_062040410.1">
    <property type="nucleotide sequence ID" value="NZ_DF968182.1"/>
</dbReference>
<dbReference type="PROSITE" id="PS51900">
    <property type="entry name" value="CB"/>
    <property type="match status" value="1"/>
</dbReference>
<evidence type="ECO:0000256" key="5">
    <source>
        <dbReference type="PROSITE-ProRule" id="PRU01248"/>
    </source>
</evidence>
<dbReference type="InterPro" id="IPR050090">
    <property type="entry name" value="Tyrosine_recombinase_XerCD"/>
</dbReference>
<evidence type="ECO:0000256" key="2">
    <source>
        <dbReference type="ARBA" id="ARBA00022908"/>
    </source>
</evidence>
<organism evidence="9">
    <name type="scientific">Lentimicrobium saccharophilum</name>
    <dbReference type="NCBI Taxonomy" id="1678841"/>
    <lineage>
        <taxon>Bacteria</taxon>
        <taxon>Pseudomonadati</taxon>
        <taxon>Bacteroidota</taxon>
        <taxon>Bacteroidia</taxon>
        <taxon>Bacteroidales</taxon>
        <taxon>Lentimicrobiaceae</taxon>
        <taxon>Lentimicrobium</taxon>
    </lineage>
</organism>
<gene>
    <name evidence="9" type="ORF">TBC1_111551</name>
</gene>
<feature type="region of interest" description="Disordered" evidence="6">
    <location>
        <begin position="95"/>
        <end position="120"/>
    </location>
</feature>
<dbReference type="PANTHER" id="PTHR30349:SF64">
    <property type="entry name" value="PROPHAGE INTEGRASE INTD-RELATED"/>
    <property type="match status" value="1"/>
</dbReference>
<dbReference type="PANTHER" id="PTHR30349">
    <property type="entry name" value="PHAGE INTEGRASE-RELATED"/>
    <property type="match status" value="1"/>
</dbReference>
<dbReference type="PATRIC" id="fig|1678841.3.peg.1731"/>
<feature type="domain" description="Tyr recombinase" evidence="7">
    <location>
        <begin position="404"/>
        <end position="577"/>
    </location>
</feature>
<dbReference type="InterPro" id="IPR011010">
    <property type="entry name" value="DNA_brk_join_enz"/>
</dbReference>
<dbReference type="GO" id="GO:0006310">
    <property type="term" value="P:DNA recombination"/>
    <property type="evidence" value="ECO:0007669"/>
    <property type="project" value="UniProtKB-KW"/>
</dbReference>
<evidence type="ECO:0000256" key="3">
    <source>
        <dbReference type="ARBA" id="ARBA00023125"/>
    </source>
</evidence>
<dbReference type="EMBL" id="DF968182">
    <property type="protein sequence ID" value="GAP43398.1"/>
    <property type="molecule type" value="Genomic_DNA"/>
</dbReference>
<dbReference type="InterPro" id="IPR010998">
    <property type="entry name" value="Integrase_recombinase_N"/>
</dbReference>
<dbReference type="SUPFAM" id="SSF56349">
    <property type="entry name" value="DNA breaking-rejoining enzymes"/>
    <property type="match status" value="1"/>
</dbReference>
<dbReference type="Pfam" id="PF00589">
    <property type="entry name" value="Phage_integrase"/>
    <property type="match status" value="1"/>
</dbReference>
<evidence type="ECO:0000313" key="9">
    <source>
        <dbReference type="EMBL" id="GAP43398.1"/>
    </source>
</evidence>
<evidence type="ECO:0000256" key="1">
    <source>
        <dbReference type="ARBA" id="ARBA00008857"/>
    </source>
</evidence>
<feature type="region of interest" description="Disordered" evidence="6">
    <location>
        <begin position="579"/>
        <end position="603"/>
    </location>
</feature>
<evidence type="ECO:0000256" key="6">
    <source>
        <dbReference type="SAM" id="MobiDB-lite"/>
    </source>
</evidence>
<dbReference type="Pfam" id="PF13495">
    <property type="entry name" value="Phage_int_SAM_4"/>
    <property type="match status" value="1"/>
</dbReference>
<keyword evidence="4" id="KW-0233">DNA recombination</keyword>
<feature type="compositionally biased region" description="Basic and acidic residues" evidence="6">
    <location>
        <begin position="579"/>
        <end position="590"/>
    </location>
</feature>
<dbReference type="STRING" id="1678841.TBC1_111551"/>
<name>A0A0S7C1Z0_9BACT</name>
<evidence type="ECO:0000256" key="4">
    <source>
        <dbReference type="ARBA" id="ARBA00023172"/>
    </source>
</evidence>
<reference evidence="9" key="1">
    <citation type="journal article" date="2015" name="Genome Announc.">
        <title>Draft Genome Sequence of Bacteroidales Strain TBC1, a Novel Isolate from a Methanogenic Wastewater Treatment System.</title>
        <authorList>
            <person name="Tourlousse D.M."/>
            <person name="Matsuura N."/>
            <person name="Sun L."/>
            <person name="Toyonaga M."/>
            <person name="Kuroda K."/>
            <person name="Ohashi A."/>
            <person name="Cruz R."/>
            <person name="Yamaguchi T."/>
            <person name="Sekiguchi Y."/>
        </authorList>
    </citation>
    <scope>NUCLEOTIDE SEQUENCE [LARGE SCALE GENOMIC DNA]</scope>
    <source>
        <strain evidence="9">TBC1</strain>
    </source>
</reference>
<evidence type="ECO:0000259" key="7">
    <source>
        <dbReference type="PROSITE" id="PS51898"/>
    </source>
</evidence>
<keyword evidence="3 5" id="KW-0238">DNA-binding</keyword>
<dbReference type="Proteomes" id="UP000053091">
    <property type="component" value="Unassembled WGS sequence"/>
</dbReference>
<evidence type="ECO:0000313" key="10">
    <source>
        <dbReference type="Proteomes" id="UP000053091"/>
    </source>
</evidence>
<accession>A0A0S7C1Z0</accession>
<dbReference type="InterPro" id="IPR004107">
    <property type="entry name" value="Integrase_SAM-like_N"/>
</dbReference>
<dbReference type="InterPro" id="IPR002104">
    <property type="entry name" value="Integrase_catalytic"/>
</dbReference>